<dbReference type="AlphaFoldDB" id="A0A1X7UP57"/>
<organism evidence="1">
    <name type="scientific">Amphimedon queenslandica</name>
    <name type="common">Sponge</name>
    <dbReference type="NCBI Taxonomy" id="400682"/>
    <lineage>
        <taxon>Eukaryota</taxon>
        <taxon>Metazoa</taxon>
        <taxon>Porifera</taxon>
        <taxon>Demospongiae</taxon>
        <taxon>Heteroscleromorpha</taxon>
        <taxon>Haplosclerida</taxon>
        <taxon>Niphatidae</taxon>
        <taxon>Amphimedon</taxon>
    </lineage>
</organism>
<dbReference type="EnsemblMetazoa" id="Aqu2.1.29299_001">
    <property type="protein sequence ID" value="Aqu2.1.29299_001"/>
    <property type="gene ID" value="Aqu2.1.29299"/>
</dbReference>
<dbReference type="InParanoid" id="A0A1X7UP57"/>
<accession>A0A1X7UP57</accession>
<protein>
    <submittedName>
        <fullName evidence="1">Uncharacterized protein</fullName>
    </submittedName>
</protein>
<name>A0A1X7UP57_AMPQE</name>
<reference evidence="1" key="1">
    <citation type="submission" date="2017-05" db="UniProtKB">
        <authorList>
            <consortium name="EnsemblMetazoa"/>
        </authorList>
    </citation>
    <scope>IDENTIFICATION</scope>
</reference>
<sequence>LCYIELTKTDGSVKEYTVEASNLEKETVDALTERDLFYGNRVLWKCRGSRYE</sequence>
<evidence type="ECO:0000313" key="1">
    <source>
        <dbReference type="EnsemblMetazoa" id="Aqu2.1.29299_001"/>
    </source>
</evidence>
<proteinExistence type="predicted"/>